<dbReference type="AlphaFoldDB" id="A0A837IRI6"/>
<evidence type="ECO:0000259" key="1">
    <source>
        <dbReference type="Pfam" id="PF13817"/>
    </source>
</evidence>
<evidence type="ECO:0000313" key="2">
    <source>
        <dbReference type="EMBL" id="KLA46369.1"/>
    </source>
</evidence>
<organism evidence="2 3">
    <name type="scientific">Ligilactobacillus ruminis</name>
    <dbReference type="NCBI Taxonomy" id="1623"/>
    <lineage>
        <taxon>Bacteria</taxon>
        <taxon>Bacillati</taxon>
        <taxon>Bacillota</taxon>
        <taxon>Bacilli</taxon>
        <taxon>Lactobacillales</taxon>
        <taxon>Lactobacillaceae</taxon>
        <taxon>Ligilactobacillus</taxon>
    </lineage>
</organism>
<feature type="domain" description="Transposase IS66 C-terminal" evidence="1">
    <location>
        <begin position="19"/>
        <end position="56"/>
    </location>
</feature>
<name>A0A837IRI6_9LACO</name>
<dbReference type="InterPro" id="IPR039552">
    <property type="entry name" value="IS66_C"/>
</dbReference>
<dbReference type="EMBL" id="JHAJ01000068">
    <property type="protein sequence ID" value="KLA46369.1"/>
    <property type="molecule type" value="Genomic_DNA"/>
</dbReference>
<reference evidence="2 3" key="1">
    <citation type="journal article" date="2015" name="BMC Microbiol.">
        <title>Lactobacillus ruminis strains cluster according to their mammalian gut source.</title>
        <authorList>
            <person name="O' Donnell M.M."/>
            <person name="Harris H.M."/>
            <person name="Lynch D.B."/>
            <person name="Ross R.P."/>
            <person name="O'Toole P.W."/>
        </authorList>
    </citation>
    <scope>NUCLEOTIDE SEQUENCE [LARGE SCALE GENOMIC DNA]</scope>
    <source>
        <strain evidence="2 3">ATCC 27780</strain>
    </source>
</reference>
<evidence type="ECO:0000313" key="3">
    <source>
        <dbReference type="Proteomes" id="UP000035618"/>
    </source>
</evidence>
<proteinExistence type="predicted"/>
<dbReference type="Pfam" id="PF13817">
    <property type="entry name" value="DDE_Tnp_IS66_C"/>
    <property type="match status" value="1"/>
</dbReference>
<dbReference type="RefSeq" id="WP_074786356.1">
    <property type="nucleotide sequence ID" value="NZ_JHAJ01000068.1"/>
</dbReference>
<gene>
    <name evidence="2" type="ORF">LRB_927</name>
</gene>
<dbReference type="Proteomes" id="UP000035618">
    <property type="component" value="Unassembled WGS sequence"/>
</dbReference>
<comment type="caution">
    <text evidence="2">The sequence shown here is derived from an EMBL/GenBank/DDBJ whole genome shotgun (WGS) entry which is preliminary data.</text>
</comment>
<accession>A0A837IRI6</accession>
<sequence length="62" mass="7202">MNELLLIAAFTHSDGSSSETAKLNQLDPEKYLRKVLTEMTNIEVFDPERFRHLIPWNIEIVS</sequence>
<protein>
    <submittedName>
        <fullName evidence="2">ISSfl3 protein</fullName>
    </submittedName>
</protein>